<feature type="compositionally biased region" description="Basic and acidic residues" evidence="2">
    <location>
        <begin position="514"/>
        <end position="534"/>
    </location>
</feature>
<dbReference type="GO" id="GO:0034451">
    <property type="term" value="C:centriolar satellite"/>
    <property type="evidence" value="ECO:0007669"/>
    <property type="project" value="TreeGrafter"/>
</dbReference>
<organism evidence="3 4">
    <name type="scientific">Aquatica leii</name>
    <dbReference type="NCBI Taxonomy" id="1421715"/>
    <lineage>
        <taxon>Eukaryota</taxon>
        <taxon>Metazoa</taxon>
        <taxon>Ecdysozoa</taxon>
        <taxon>Arthropoda</taxon>
        <taxon>Hexapoda</taxon>
        <taxon>Insecta</taxon>
        <taxon>Pterygota</taxon>
        <taxon>Neoptera</taxon>
        <taxon>Endopterygota</taxon>
        <taxon>Coleoptera</taxon>
        <taxon>Polyphaga</taxon>
        <taxon>Elateriformia</taxon>
        <taxon>Elateroidea</taxon>
        <taxon>Lampyridae</taxon>
        <taxon>Luciolinae</taxon>
        <taxon>Aquatica</taxon>
    </lineage>
</organism>
<dbReference type="GO" id="GO:0005929">
    <property type="term" value="C:cilium"/>
    <property type="evidence" value="ECO:0007669"/>
    <property type="project" value="GOC"/>
</dbReference>
<dbReference type="InterPro" id="IPR030465">
    <property type="entry name" value="CEP131"/>
</dbReference>
<proteinExistence type="predicted"/>
<feature type="region of interest" description="Disordered" evidence="2">
    <location>
        <begin position="509"/>
        <end position="534"/>
    </location>
</feature>
<keyword evidence="4" id="KW-1185">Reference proteome</keyword>
<dbReference type="PANTHER" id="PTHR31540:SF1">
    <property type="entry name" value="CENTROSOMAL PROTEIN OF 131 KDA"/>
    <property type="match status" value="1"/>
</dbReference>
<feature type="coiled-coil region" evidence="1">
    <location>
        <begin position="940"/>
        <end position="993"/>
    </location>
</feature>
<evidence type="ECO:0000313" key="3">
    <source>
        <dbReference type="EMBL" id="KAK4874278.1"/>
    </source>
</evidence>
<gene>
    <name evidence="3" type="ORF">RN001_013638</name>
</gene>
<reference evidence="4" key="1">
    <citation type="submission" date="2023-01" db="EMBL/GenBank/DDBJ databases">
        <title>Key to firefly adult light organ development and bioluminescence: homeobox transcription factors regulate luciferase expression and transportation to peroxisome.</title>
        <authorList>
            <person name="Fu X."/>
        </authorList>
    </citation>
    <scope>NUCLEOTIDE SEQUENCE [LARGE SCALE GENOMIC DNA]</scope>
</reference>
<dbReference type="Proteomes" id="UP001353858">
    <property type="component" value="Unassembled WGS sequence"/>
</dbReference>
<feature type="region of interest" description="Disordered" evidence="2">
    <location>
        <begin position="1"/>
        <end position="28"/>
    </location>
</feature>
<feature type="coiled-coil region" evidence="1">
    <location>
        <begin position="634"/>
        <end position="715"/>
    </location>
</feature>
<feature type="coiled-coil region" evidence="1">
    <location>
        <begin position="799"/>
        <end position="904"/>
    </location>
</feature>
<evidence type="ECO:0000256" key="1">
    <source>
        <dbReference type="SAM" id="Coils"/>
    </source>
</evidence>
<dbReference type="GO" id="GO:0035735">
    <property type="term" value="P:intraciliary transport involved in cilium assembly"/>
    <property type="evidence" value="ECO:0007669"/>
    <property type="project" value="InterPro"/>
</dbReference>
<keyword evidence="1" id="KW-0175">Coiled coil</keyword>
<comment type="caution">
    <text evidence="3">The sequence shown here is derived from an EMBL/GenBank/DDBJ whole genome shotgun (WGS) entry which is preliminary data.</text>
</comment>
<evidence type="ECO:0000256" key="2">
    <source>
        <dbReference type="SAM" id="MobiDB-lite"/>
    </source>
</evidence>
<dbReference type="PANTHER" id="PTHR31540">
    <property type="entry name" value="CENTROSOMAL PROTEIN OF 131 KDA"/>
    <property type="match status" value="1"/>
</dbReference>
<feature type="region of interest" description="Disordered" evidence="2">
    <location>
        <begin position="205"/>
        <end position="228"/>
    </location>
</feature>
<accession>A0AAN7QDC7</accession>
<sequence length="1118" mass="129685">MKGDDTSNLKLTGNQIKLSTRPVSSTGSASSRCALLGRNLQRPMSAIPLLNLGCNEFEMLKNLSTKRPWSADNPISRKSSYFDTINTDGTTSVDSTEEMDTVLPSSNLLEELLSEPLYTWKNGKRTKTVRKNKVKRPVMKVMRRSLTQIDNDTPSAGSDTNSSIESIPTKTQMLNVEPLIQPPLPIIENEYDESIKAMALVPGLKTKPPIPKKPDLHTPKSGKKNNDSTNFEIITNSILSYGLPPTLTDADRTKNDILVDIANATSNSESDAPETKVQNWFQDQKVSDDVKVSELNTDMVIENLKSHQTVNDLTISESESDAQSASSKSKNCLGEISNYNPKRVNFEELNQLEIKTKYEKRKASKNFIKENIQLNSIKSRKKFSDLQSDEHLLGTTKFTPTPMKSFPDFKESQFTDVESWMSTKTQENENDNFKTSFLDCLNKVQELQETCKELDEISEGDVTECASVEQSDNNTYDDIVSILQTLEEEDKKSHNQMKSMKKIINEELLSTESDTSKEQKPKYDQHIDNRKSKISENDQDNINRFILESKNNQQQEAVRTSLNPSSNLNDIFLFLDEVDKNCSQSLACAKDRVNSVTQVLETSLQLDTVPKLEELLEHSNFELSNYVISLNLRLKEKASAILLLQKELSSLREQITKINKNTSVIIKERLKSQKNDYENAVKRHQKFIDQLIADKKTLNQQCESLVNEMKMLEDRYSSNLKAAEHRHHVELQKIKDMQVAGEKMRKERWIDTKTQKIKELTIKGIEPELEKMSSRHQQELADLRTLHKREIEDLDLRSARKLQQHCEALREQLTVENEKALAHERDLLRQRYERMVETEEQNFQDQRRKLLAEHSKKVSECEERKNEALIEKDRCIKQAKMDFEDKLQVTIRKHNIELNLLKEKTELEMETFRNNYKKQLVLQLGEKEALIREKCRQDRDKEIETVIERLEQEASETKLQMEQSFENRIRRLKEKYEKEIKDLEESERNYNRKYTENKIKLAETEDLIAVLKTTVNQLDGQLLETKAITDRLTKEKENLREILKNEMKQEISHLKTEINDQKNEKEKELQKVYARVKVAVARKDETILELNRDLLALQEKCAYLENMMEQQRKEYLIK</sequence>
<feature type="coiled-coil region" evidence="1">
    <location>
        <begin position="1029"/>
        <end position="1114"/>
    </location>
</feature>
<protein>
    <recommendedName>
        <fullName evidence="5">Centrosomal protein of 131 kDa</fullName>
    </recommendedName>
</protein>
<feature type="compositionally biased region" description="Polar residues" evidence="2">
    <location>
        <begin position="8"/>
        <end position="28"/>
    </location>
</feature>
<dbReference type="EMBL" id="JARPUR010000006">
    <property type="protein sequence ID" value="KAK4874278.1"/>
    <property type="molecule type" value="Genomic_DNA"/>
</dbReference>
<dbReference type="GO" id="GO:0010824">
    <property type="term" value="P:regulation of centrosome duplication"/>
    <property type="evidence" value="ECO:0007669"/>
    <property type="project" value="TreeGrafter"/>
</dbReference>
<name>A0AAN7QDC7_9COLE</name>
<evidence type="ECO:0008006" key="5">
    <source>
        <dbReference type="Google" id="ProtNLM"/>
    </source>
</evidence>
<dbReference type="AlphaFoldDB" id="A0AAN7QDC7"/>
<evidence type="ECO:0000313" key="4">
    <source>
        <dbReference type="Proteomes" id="UP001353858"/>
    </source>
</evidence>